<comment type="caution">
    <text evidence="1">The sequence shown here is derived from an EMBL/GenBank/DDBJ whole genome shotgun (WGS) entry which is preliminary data.</text>
</comment>
<evidence type="ECO:0008006" key="3">
    <source>
        <dbReference type="Google" id="ProtNLM"/>
    </source>
</evidence>
<evidence type="ECO:0000313" key="1">
    <source>
        <dbReference type="EMBL" id="KFC22523.1"/>
    </source>
</evidence>
<evidence type="ECO:0000313" key="2">
    <source>
        <dbReference type="Proteomes" id="UP000028623"/>
    </source>
</evidence>
<keyword evidence="2" id="KW-1185">Reference proteome</keyword>
<dbReference type="EMBL" id="JPLY01000002">
    <property type="protein sequence ID" value="KFC22523.1"/>
    <property type="molecule type" value="Genomic_DNA"/>
</dbReference>
<name>A0A085BJ78_9FLAO</name>
<dbReference type="STRING" id="421072.SAMN04488097_3020"/>
<protein>
    <recommendedName>
        <fullName evidence="3">Short chain amide porin</fullName>
    </recommendedName>
</protein>
<dbReference type="OrthoDB" id="9771991at2"/>
<dbReference type="Proteomes" id="UP000028623">
    <property type="component" value="Unassembled WGS sequence"/>
</dbReference>
<sequence length="442" mass="48956">MNKKSFKAGLALLTILGMSAKMEAQKKNDFNNPGLTHYLNDEHTRYVSFSGYAELWARYTQLNPGSLINDQAKSDVSDLSLRRVRVKMTYKPTEKLMFVLQAGTTNVNMNAKASNYIDLLDAYAEYAFNDKIAVGAGRSTWRGLSRFTTGPLNTLLYDLPAYATSNAGATDYTVRELSVYAKGQLGRFDYRLVVADPYTMATAEPKVNVATFSKNSPGKDFSGYFRYAFLDKENITTPFNSGTYGGKKNVLSLGAGFDYIHNATWHKDFDNNVQSDDMQNYAVDLFYDAPINKDKGTSISAYGMAMYNDYGPNYVRYVGTNNPATSVNATQASLNGAGNAMPVIGTGNTYYVQVGGTLPYFNKDKKNLQLQPAVGMQLSNLKGLQDNAIVYDAGISLLMNGMSSRLTFDAQNRPIFAGDALNKGVVSDRQWQFVLKYRIDFN</sequence>
<organism evidence="1 2">
    <name type="scientific">Epilithonimonas lactis</name>
    <dbReference type="NCBI Taxonomy" id="421072"/>
    <lineage>
        <taxon>Bacteria</taxon>
        <taxon>Pseudomonadati</taxon>
        <taxon>Bacteroidota</taxon>
        <taxon>Flavobacteriia</taxon>
        <taxon>Flavobacteriales</taxon>
        <taxon>Weeksellaceae</taxon>
        <taxon>Chryseobacterium group</taxon>
        <taxon>Epilithonimonas</taxon>
    </lineage>
</organism>
<accession>A0A085BJ78</accession>
<gene>
    <name evidence="1" type="ORF">IO89_05545</name>
</gene>
<proteinExistence type="predicted"/>
<dbReference type="eggNOG" id="ENOG502Z8PC">
    <property type="taxonomic scope" value="Bacteria"/>
</dbReference>
<dbReference type="AlphaFoldDB" id="A0A085BJ78"/>
<reference evidence="1 2" key="1">
    <citation type="submission" date="2014-07" db="EMBL/GenBank/DDBJ databases">
        <title>Epilithonimonas lactis LMG 22401 Genome.</title>
        <authorList>
            <person name="Pipes S.E."/>
            <person name="Stropko S.J."/>
        </authorList>
    </citation>
    <scope>NUCLEOTIDE SEQUENCE [LARGE SCALE GENOMIC DNA]</scope>
    <source>
        <strain evidence="1 2">LMG 24401</strain>
    </source>
</reference>
<dbReference type="RefSeq" id="WP_131474290.1">
    <property type="nucleotide sequence ID" value="NZ_FOFI01000004.1"/>
</dbReference>